<proteinExistence type="predicted"/>
<gene>
    <name evidence="5" type="ORF">GCM10010422_21550</name>
</gene>
<evidence type="ECO:0000313" key="5">
    <source>
        <dbReference type="EMBL" id="GAA2477490.1"/>
    </source>
</evidence>
<reference evidence="5 6" key="1">
    <citation type="journal article" date="2019" name="Int. J. Syst. Evol. Microbiol.">
        <title>The Global Catalogue of Microorganisms (GCM) 10K type strain sequencing project: providing services to taxonomists for standard genome sequencing and annotation.</title>
        <authorList>
            <consortium name="The Broad Institute Genomics Platform"/>
            <consortium name="The Broad Institute Genome Sequencing Center for Infectious Disease"/>
            <person name="Wu L."/>
            <person name="Ma J."/>
        </authorList>
    </citation>
    <scope>NUCLEOTIDE SEQUENCE [LARGE SCALE GENOMIC DNA]</scope>
    <source>
        <strain evidence="5 6">JCM 6923</strain>
    </source>
</reference>
<dbReference type="RefSeq" id="WP_346164702.1">
    <property type="nucleotide sequence ID" value="NZ_BAAATL010000009.1"/>
</dbReference>
<dbReference type="EMBL" id="BAAATL010000009">
    <property type="protein sequence ID" value="GAA2477490.1"/>
    <property type="molecule type" value="Genomic_DNA"/>
</dbReference>
<keyword evidence="6" id="KW-1185">Reference proteome</keyword>
<dbReference type="Proteomes" id="UP001501721">
    <property type="component" value="Unassembled WGS sequence"/>
</dbReference>
<dbReference type="SUPFAM" id="SSF46689">
    <property type="entry name" value="Homeodomain-like"/>
    <property type="match status" value="1"/>
</dbReference>
<evidence type="ECO:0000256" key="2">
    <source>
        <dbReference type="ARBA" id="ARBA00023125"/>
    </source>
</evidence>
<dbReference type="InterPro" id="IPR009057">
    <property type="entry name" value="Homeodomain-like_sf"/>
</dbReference>
<keyword evidence="3" id="KW-0804">Transcription</keyword>
<evidence type="ECO:0000259" key="4">
    <source>
        <dbReference type="PROSITE" id="PS01124"/>
    </source>
</evidence>
<evidence type="ECO:0000256" key="3">
    <source>
        <dbReference type="ARBA" id="ARBA00023163"/>
    </source>
</evidence>
<comment type="caution">
    <text evidence="5">The sequence shown here is derived from an EMBL/GenBank/DDBJ whole genome shotgun (WGS) entry which is preliminary data.</text>
</comment>
<evidence type="ECO:0000313" key="6">
    <source>
        <dbReference type="Proteomes" id="UP001501721"/>
    </source>
</evidence>
<keyword evidence="1" id="KW-0805">Transcription regulation</keyword>
<organism evidence="5 6">
    <name type="scientific">Streptomyces graminearus</name>
    <dbReference type="NCBI Taxonomy" id="284030"/>
    <lineage>
        <taxon>Bacteria</taxon>
        <taxon>Bacillati</taxon>
        <taxon>Actinomycetota</taxon>
        <taxon>Actinomycetes</taxon>
        <taxon>Kitasatosporales</taxon>
        <taxon>Streptomycetaceae</taxon>
        <taxon>Streptomyces</taxon>
    </lineage>
</organism>
<dbReference type="Pfam" id="PF12833">
    <property type="entry name" value="HTH_18"/>
    <property type="match status" value="1"/>
</dbReference>
<dbReference type="InterPro" id="IPR018060">
    <property type="entry name" value="HTH_AraC"/>
</dbReference>
<evidence type="ECO:0000256" key="1">
    <source>
        <dbReference type="ARBA" id="ARBA00023015"/>
    </source>
</evidence>
<feature type="domain" description="HTH araC/xylS-type" evidence="4">
    <location>
        <begin position="1"/>
        <end position="56"/>
    </location>
</feature>
<sequence>MRALSEARLRHAGRILEVADLTVERVAAASGFASPSHFSRVFRDRYGVPSGDWRAGRRP</sequence>
<dbReference type="InterPro" id="IPR050204">
    <property type="entry name" value="AraC_XylS_family_regulators"/>
</dbReference>
<keyword evidence="2" id="KW-0238">DNA-binding</keyword>
<dbReference type="PANTHER" id="PTHR46796">
    <property type="entry name" value="HTH-TYPE TRANSCRIPTIONAL ACTIVATOR RHAS-RELATED"/>
    <property type="match status" value="1"/>
</dbReference>
<accession>A0ABN3L472</accession>
<dbReference type="Gene3D" id="1.10.10.60">
    <property type="entry name" value="Homeodomain-like"/>
    <property type="match status" value="1"/>
</dbReference>
<name>A0ABN3L472_9ACTN</name>
<dbReference type="PROSITE" id="PS01124">
    <property type="entry name" value="HTH_ARAC_FAMILY_2"/>
    <property type="match status" value="1"/>
</dbReference>
<protein>
    <recommendedName>
        <fullName evidence="4">HTH araC/xylS-type domain-containing protein</fullName>
    </recommendedName>
</protein>